<dbReference type="EMBL" id="KR861278">
    <property type="protein sequence ID" value="AKN10801.1"/>
    <property type="molecule type" value="Genomic_DNA"/>
</dbReference>
<protein>
    <submittedName>
        <fullName evidence="1">Truncated envelope glycoprotein</fullName>
    </submittedName>
</protein>
<sequence length="9" mass="1169">MRVRKIPRN</sequence>
<proteinExistence type="predicted"/>
<gene>
    <name evidence="1" type="primary">vpu</name>
</gene>
<accession>A0A0H3YCQ2</accession>
<reference evidence="1" key="1">
    <citation type="journal article" date="2015" name="J. Clin. Microbiol.">
        <title>Long-Range HIV Genotyping Using Viral RNA and Proviral DNA for Analysis of HIV Drug Resistance and HIV Clustering.</title>
        <authorList>
            <person name="Novitsky V."/>
            <person name="Zahralban-Steele M."/>
            <person name="McLane M.F."/>
            <person name="Moyo S."/>
            <person name="van Widenfelt E."/>
            <person name="Gaseitsiwe S."/>
            <person name="Makhema J."/>
            <person name="Essex M."/>
        </authorList>
    </citation>
    <scope>NUCLEOTIDE SEQUENCE</scope>
    <source>
        <strain evidence="1">Bcpp_00190_amp2</strain>
    </source>
</reference>
<dbReference type="GO" id="GO:0019031">
    <property type="term" value="C:viral envelope"/>
    <property type="evidence" value="ECO:0007669"/>
    <property type="project" value="UniProtKB-KW"/>
</dbReference>
<keyword evidence="1" id="KW-0261">Viral envelope protein</keyword>
<organismHost>
    <name type="scientific">Homo sapiens</name>
    <name type="common">Human</name>
    <dbReference type="NCBI Taxonomy" id="9606"/>
</organismHost>
<keyword evidence="1" id="KW-0946">Virion</keyword>
<organism evidence="1">
    <name type="scientific">Human immunodeficiency virus type 1</name>
    <name type="common">HIV-1</name>
    <dbReference type="NCBI Taxonomy" id="11676"/>
    <lineage>
        <taxon>Viruses</taxon>
        <taxon>Riboviria</taxon>
        <taxon>Pararnavirae</taxon>
        <taxon>Artverviricota</taxon>
        <taxon>Revtraviricetes</taxon>
        <taxon>Ortervirales</taxon>
        <taxon>Retroviridae</taxon>
        <taxon>Orthoretrovirinae</taxon>
        <taxon>Lentivirus</taxon>
        <taxon>Lentivirus humimdef1</taxon>
    </lineage>
</organism>
<evidence type="ECO:0000313" key="1">
    <source>
        <dbReference type="EMBL" id="AKN10801.1"/>
    </source>
</evidence>
<name>A0A0H3YCQ2_HV1</name>